<accession>A0A8T0IRK3</accession>
<dbReference type="SUPFAM" id="SSF56112">
    <property type="entry name" value="Protein kinase-like (PK-like)"/>
    <property type="match status" value="1"/>
</dbReference>
<dbReference type="GO" id="GO:0005524">
    <property type="term" value="F:ATP binding"/>
    <property type="evidence" value="ECO:0007669"/>
    <property type="project" value="InterPro"/>
</dbReference>
<keyword evidence="3" id="KW-1185">Reference proteome</keyword>
<evidence type="ECO:0000313" key="2">
    <source>
        <dbReference type="EMBL" id="KAG0586370.1"/>
    </source>
</evidence>
<dbReference type="Pfam" id="PF00069">
    <property type="entry name" value="Pkinase"/>
    <property type="match status" value="1"/>
</dbReference>
<organism evidence="2 3">
    <name type="scientific">Ceratodon purpureus</name>
    <name type="common">Fire moss</name>
    <name type="synonym">Dicranum purpureum</name>
    <dbReference type="NCBI Taxonomy" id="3225"/>
    <lineage>
        <taxon>Eukaryota</taxon>
        <taxon>Viridiplantae</taxon>
        <taxon>Streptophyta</taxon>
        <taxon>Embryophyta</taxon>
        <taxon>Bryophyta</taxon>
        <taxon>Bryophytina</taxon>
        <taxon>Bryopsida</taxon>
        <taxon>Dicranidae</taxon>
        <taxon>Pseudoditrichales</taxon>
        <taxon>Ditrichaceae</taxon>
        <taxon>Ceratodon</taxon>
    </lineage>
</organism>
<dbReference type="PANTHER" id="PTHR23257">
    <property type="entry name" value="SERINE-THREONINE PROTEIN KINASE"/>
    <property type="match status" value="1"/>
</dbReference>
<evidence type="ECO:0000259" key="1">
    <source>
        <dbReference type="PROSITE" id="PS50011"/>
    </source>
</evidence>
<dbReference type="PANTHER" id="PTHR23257:SF969">
    <property type="entry name" value="INTEGRIN-LINKED PROTEIN KINASE"/>
    <property type="match status" value="1"/>
</dbReference>
<sequence>MANTNDSPATGQAEHAATASTTYFTAVKEHAATSSTTYFTSLEEQIERSKSHWSEVAQFESDTDSDDEEAVLVDNIRVFLGLTMHPTWGSFFVWFSTGPSLANEQIGQLFEARKFAQGGQAELYDVKIRWWNPEHDKYDQELGRQWVLKVFNKGTKLRRLQSQWPQGLLQFHAERMERSKLGTPALGVRYFCDVYYGTLLTDGRFAFLMRRERQDLRSMLDDSKTTQSSGPFWQNLLDSFKRKEDLVPYNEGVLEMMMCWIALGMDWLHDHNIVHRDIKASNVLFALNEGRGWGCYIADWECSVGVVGTGFFRAPEILQALKDGNASSNCNLFTKASDVYSFGMTCYELLTGKLPFEGHPCMDYDLVLKGQRPEVPKSVDNWIQELLSWCWQSNPKARPTSGEILNFLEANSSSAAILREKIRNVVPERNPFVSDQT</sequence>
<dbReference type="PROSITE" id="PS00108">
    <property type="entry name" value="PROTEIN_KINASE_ST"/>
    <property type="match status" value="1"/>
</dbReference>
<dbReference type="GO" id="GO:0005737">
    <property type="term" value="C:cytoplasm"/>
    <property type="evidence" value="ECO:0007669"/>
    <property type="project" value="TreeGrafter"/>
</dbReference>
<name>A0A8T0IRK3_CERPU</name>
<gene>
    <name evidence="2" type="ORF">KC19_2G085400</name>
</gene>
<dbReference type="PROSITE" id="PS50011">
    <property type="entry name" value="PROTEIN_KINASE_DOM"/>
    <property type="match status" value="1"/>
</dbReference>
<dbReference type="Gene3D" id="1.10.510.10">
    <property type="entry name" value="Transferase(Phosphotransferase) domain 1"/>
    <property type="match status" value="1"/>
</dbReference>
<dbReference type="InterPro" id="IPR050167">
    <property type="entry name" value="Ser_Thr_protein_kinase"/>
</dbReference>
<dbReference type="GO" id="GO:0004672">
    <property type="term" value="F:protein kinase activity"/>
    <property type="evidence" value="ECO:0007669"/>
    <property type="project" value="InterPro"/>
</dbReference>
<comment type="caution">
    <text evidence="2">The sequence shown here is derived from an EMBL/GenBank/DDBJ whole genome shotgun (WGS) entry which is preliminary data.</text>
</comment>
<dbReference type="InterPro" id="IPR000719">
    <property type="entry name" value="Prot_kinase_dom"/>
</dbReference>
<dbReference type="InterPro" id="IPR008271">
    <property type="entry name" value="Ser/Thr_kinase_AS"/>
</dbReference>
<dbReference type="AlphaFoldDB" id="A0A8T0IRK3"/>
<reference evidence="2" key="1">
    <citation type="submission" date="2020-06" db="EMBL/GenBank/DDBJ databases">
        <title>WGS assembly of Ceratodon purpureus strain R40.</title>
        <authorList>
            <person name="Carey S.B."/>
            <person name="Jenkins J."/>
            <person name="Shu S."/>
            <person name="Lovell J.T."/>
            <person name="Sreedasyam A."/>
            <person name="Maumus F."/>
            <person name="Tiley G.P."/>
            <person name="Fernandez-Pozo N."/>
            <person name="Barry K."/>
            <person name="Chen C."/>
            <person name="Wang M."/>
            <person name="Lipzen A."/>
            <person name="Daum C."/>
            <person name="Saski C.A."/>
            <person name="Payton A.C."/>
            <person name="Mcbreen J.C."/>
            <person name="Conrad R.E."/>
            <person name="Kollar L.M."/>
            <person name="Olsson S."/>
            <person name="Huttunen S."/>
            <person name="Landis J.B."/>
            <person name="Wickett N.J."/>
            <person name="Johnson M.G."/>
            <person name="Rensing S.A."/>
            <person name="Grimwood J."/>
            <person name="Schmutz J."/>
            <person name="Mcdaniel S.F."/>
        </authorList>
    </citation>
    <scope>NUCLEOTIDE SEQUENCE</scope>
    <source>
        <strain evidence="2">R40</strain>
    </source>
</reference>
<dbReference type="InterPro" id="IPR011009">
    <property type="entry name" value="Kinase-like_dom_sf"/>
</dbReference>
<evidence type="ECO:0000313" key="3">
    <source>
        <dbReference type="Proteomes" id="UP000822688"/>
    </source>
</evidence>
<feature type="domain" description="Protein kinase" evidence="1">
    <location>
        <begin position="95"/>
        <end position="433"/>
    </location>
</feature>
<dbReference type="SMART" id="SM00220">
    <property type="entry name" value="S_TKc"/>
    <property type="match status" value="1"/>
</dbReference>
<dbReference type="GO" id="GO:0007165">
    <property type="term" value="P:signal transduction"/>
    <property type="evidence" value="ECO:0007669"/>
    <property type="project" value="TreeGrafter"/>
</dbReference>
<proteinExistence type="predicted"/>
<protein>
    <recommendedName>
        <fullName evidence="1">Protein kinase domain-containing protein</fullName>
    </recommendedName>
</protein>
<dbReference type="EMBL" id="CM026422">
    <property type="protein sequence ID" value="KAG0586370.1"/>
    <property type="molecule type" value="Genomic_DNA"/>
</dbReference>
<dbReference type="Proteomes" id="UP000822688">
    <property type="component" value="Chromosome 2"/>
</dbReference>